<dbReference type="InterPro" id="IPR043129">
    <property type="entry name" value="ATPase_NBD"/>
</dbReference>
<dbReference type="Pfam" id="PF19278">
    <property type="entry name" value="Hydant_A_C"/>
    <property type="match status" value="1"/>
</dbReference>
<dbReference type="GO" id="GO:0006749">
    <property type="term" value="P:glutathione metabolic process"/>
    <property type="evidence" value="ECO:0007669"/>
    <property type="project" value="TreeGrafter"/>
</dbReference>
<dbReference type="EMBL" id="JADQDO010000011">
    <property type="protein sequence ID" value="MBF9235280.1"/>
    <property type="molecule type" value="Genomic_DNA"/>
</dbReference>
<dbReference type="GO" id="GO:0017168">
    <property type="term" value="F:5-oxoprolinase (ATP-hydrolyzing) activity"/>
    <property type="evidence" value="ECO:0007669"/>
    <property type="project" value="TreeGrafter"/>
</dbReference>
<evidence type="ECO:0000313" key="4">
    <source>
        <dbReference type="EMBL" id="MBF9235280.1"/>
    </source>
</evidence>
<comment type="caution">
    <text evidence="4">The sequence shown here is derived from an EMBL/GenBank/DDBJ whole genome shotgun (WGS) entry which is preliminary data.</text>
</comment>
<organism evidence="4 5">
    <name type="scientific">Microvirga alba</name>
    <dbReference type="NCBI Taxonomy" id="2791025"/>
    <lineage>
        <taxon>Bacteria</taxon>
        <taxon>Pseudomonadati</taxon>
        <taxon>Pseudomonadota</taxon>
        <taxon>Alphaproteobacteria</taxon>
        <taxon>Hyphomicrobiales</taxon>
        <taxon>Methylobacteriaceae</taxon>
        <taxon>Microvirga</taxon>
    </lineage>
</organism>
<keyword evidence="5" id="KW-1185">Reference proteome</keyword>
<evidence type="ECO:0000313" key="5">
    <source>
        <dbReference type="Proteomes" id="UP000599312"/>
    </source>
</evidence>
<name>A0A931FPY5_9HYPH</name>
<dbReference type="Pfam" id="PF05378">
    <property type="entry name" value="Hydant_A_N"/>
    <property type="match status" value="1"/>
</dbReference>
<dbReference type="InterPro" id="IPR045079">
    <property type="entry name" value="Oxoprolinase-like"/>
</dbReference>
<gene>
    <name evidence="4" type="ORF">I2H38_18055</name>
</gene>
<sequence length="692" mass="73945">MMLAKKLPAGGLSVAVDIGGTFTDLVAFDESKGRVFQAKSLTTPNELSQGVWDCLKKAGIALGDAENIVHGSTVAINIAIEEKGAKTALVVTKGTRDVYKIGRQNRPEAYNFSFKRPVPLASRANTFEVDERLSASGEVLKPLSTSEVEDIACAIRNSGAEAVAVCFLHSYVDPAHEIEAGKILRRMLPGVYVSLSHEIVREYREYERTSTTVMNAYIGPKTSEYVGRMQDRLGEDGFSGRFLIMQSSGGVMSPAQAKTLPVAMMESGPVGGVIAAAEVGRRLGIKDVIAFDMGGTTAKTSLIQGSAVSIAQGYHIGGYASGHPVMFPVVDIVEVGAGGGSIAWIDQVGALKLGPQSAGSDPGPISYCRGGTQPTVTDANVVLGRIGAKSFLGGEMPLDEAAARKGILERLCPSLGLSVTEVAHGILKIAIAKMALAVRGVSVQRGFDPRDFALVAMGGGGPPHVLAIARDLNIPKVIIPNLPAHFSALGMLMSDVRHDFVRTHYRPLADFDYAEIQAIFAELAATGGAALDEAGVELEARSVEYFMDLRYVGQEFHLQIPVTADEILHGNSVAIRERFNHVHEHRFDHAAPDEPLELINLRLTARGGRPKINFPKLAANATQAQTGSRPIYLDDPSRPVECPVYRRELLGPGMRLRGPCVIEEFGSTTVLFEGDLITIADTGEIIVEVARS</sequence>
<dbReference type="InterPro" id="IPR049517">
    <property type="entry name" value="ACX-like_C"/>
</dbReference>
<evidence type="ECO:0000259" key="1">
    <source>
        <dbReference type="Pfam" id="PF01968"/>
    </source>
</evidence>
<evidence type="ECO:0000259" key="3">
    <source>
        <dbReference type="Pfam" id="PF19278"/>
    </source>
</evidence>
<dbReference type="GO" id="GO:0005829">
    <property type="term" value="C:cytosol"/>
    <property type="evidence" value="ECO:0007669"/>
    <property type="project" value="TreeGrafter"/>
</dbReference>
<accession>A0A931FPY5</accession>
<reference evidence="4" key="1">
    <citation type="submission" date="2020-11" db="EMBL/GenBank/DDBJ databases">
        <authorList>
            <person name="Kim M.K."/>
        </authorList>
    </citation>
    <scope>NUCLEOTIDE SEQUENCE</scope>
    <source>
        <strain evidence="4">BT350</strain>
    </source>
</reference>
<dbReference type="InterPro" id="IPR008040">
    <property type="entry name" value="Hydant_A_N"/>
</dbReference>
<dbReference type="Proteomes" id="UP000599312">
    <property type="component" value="Unassembled WGS sequence"/>
</dbReference>
<evidence type="ECO:0000259" key="2">
    <source>
        <dbReference type="Pfam" id="PF05378"/>
    </source>
</evidence>
<dbReference type="PANTHER" id="PTHR11365:SF23">
    <property type="entry name" value="HYPOTHETICAL 5-OXOPROLINASE (EUROFUNG)-RELATED"/>
    <property type="match status" value="1"/>
</dbReference>
<feature type="domain" description="Hydantoinase A/oxoprolinase" evidence="1">
    <location>
        <begin position="208"/>
        <end position="499"/>
    </location>
</feature>
<dbReference type="Pfam" id="PF01968">
    <property type="entry name" value="Hydantoinase_A"/>
    <property type="match status" value="1"/>
</dbReference>
<proteinExistence type="predicted"/>
<dbReference type="PANTHER" id="PTHR11365">
    <property type="entry name" value="5-OXOPROLINASE RELATED"/>
    <property type="match status" value="1"/>
</dbReference>
<dbReference type="AlphaFoldDB" id="A0A931FPY5"/>
<dbReference type="InterPro" id="IPR002821">
    <property type="entry name" value="Hydantoinase_A"/>
</dbReference>
<dbReference type="RefSeq" id="WP_196273273.1">
    <property type="nucleotide sequence ID" value="NZ_JADQDO010000011.1"/>
</dbReference>
<protein>
    <submittedName>
        <fullName evidence="4">Hydantoinase/oxoprolinase family protein</fullName>
    </submittedName>
</protein>
<dbReference type="SUPFAM" id="SSF53067">
    <property type="entry name" value="Actin-like ATPase domain"/>
    <property type="match status" value="1"/>
</dbReference>
<feature type="domain" description="Acetophenone carboxylase-like C-terminal" evidence="3">
    <location>
        <begin position="514"/>
        <end position="678"/>
    </location>
</feature>
<feature type="domain" description="Hydantoinase/oxoprolinase N-terminal" evidence="2">
    <location>
        <begin position="14"/>
        <end position="187"/>
    </location>
</feature>